<accession>A0A0F5JRW5</accession>
<dbReference type="PATRIC" id="fig|1203610.3.peg.368"/>
<dbReference type="STRING" id="1203610.HMPREF1536_00349"/>
<proteinExistence type="predicted"/>
<sequence length="60" mass="7070">MKKLNEYPIAENDASSVKEPEATYQTSYPYMSRAEALKHGMPLEESKRLILERIHRDFQK</sequence>
<gene>
    <name evidence="2" type="ORF">HMPREF1536_00349</name>
</gene>
<dbReference type="AlphaFoldDB" id="A0A0F5JRW5"/>
<dbReference type="EMBL" id="AQHW01000002">
    <property type="protein sequence ID" value="KKB60469.1"/>
    <property type="molecule type" value="Genomic_DNA"/>
</dbReference>
<evidence type="ECO:0000256" key="1">
    <source>
        <dbReference type="SAM" id="MobiDB-lite"/>
    </source>
</evidence>
<dbReference type="RefSeq" id="WP_028730414.1">
    <property type="nucleotide sequence ID" value="NZ_KE386766.1"/>
</dbReference>
<dbReference type="HOGENOM" id="CLU_2937441_0_0_10"/>
<organism evidence="2 3">
    <name type="scientific">Parabacteroides gordonii MS-1 = DSM 23371</name>
    <dbReference type="NCBI Taxonomy" id="1203610"/>
    <lineage>
        <taxon>Bacteria</taxon>
        <taxon>Pseudomonadati</taxon>
        <taxon>Bacteroidota</taxon>
        <taxon>Bacteroidia</taxon>
        <taxon>Bacteroidales</taxon>
        <taxon>Tannerellaceae</taxon>
        <taxon>Parabacteroides</taxon>
    </lineage>
</organism>
<name>A0A0F5JRW5_9BACT</name>
<evidence type="ECO:0000313" key="2">
    <source>
        <dbReference type="EMBL" id="KKB60469.1"/>
    </source>
</evidence>
<evidence type="ECO:0000313" key="3">
    <source>
        <dbReference type="Proteomes" id="UP000033035"/>
    </source>
</evidence>
<keyword evidence="3" id="KW-1185">Reference proteome</keyword>
<comment type="caution">
    <text evidence="2">The sequence shown here is derived from an EMBL/GenBank/DDBJ whole genome shotgun (WGS) entry which is preliminary data.</text>
</comment>
<feature type="region of interest" description="Disordered" evidence="1">
    <location>
        <begin position="1"/>
        <end position="22"/>
    </location>
</feature>
<dbReference type="Proteomes" id="UP000033035">
    <property type="component" value="Unassembled WGS sequence"/>
</dbReference>
<reference evidence="2 3" key="1">
    <citation type="submission" date="2013-04" db="EMBL/GenBank/DDBJ databases">
        <title>The Genome Sequence of Parabacteroides gordonii DSM 23371.</title>
        <authorList>
            <consortium name="The Broad Institute Genomics Platform"/>
            <person name="Earl A."/>
            <person name="Ward D."/>
            <person name="Feldgarden M."/>
            <person name="Gevers D."/>
            <person name="Martens E."/>
            <person name="Sakamoto M."/>
            <person name="Benno Y."/>
            <person name="Suzuki N."/>
            <person name="Matsunaga N."/>
            <person name="Koshihara K."/>
            <person name="Seki M."/>
            <person name="Komiya H."/>
            <person name="Walker B."/>
            <person name="Young S."/>
            <person name="Zeng Q."/>
            <person name="Gargeya S."/>
            <person name="Fitzgerald M."/>
            <person name="Haas B."/>
            <person name="Abouelleil A."/>
            <person name="Allen A.W."/>
            <person name="Alvarado L."/>
            <person name="Arachchi H.M."/>
            <person name="Berlin A.M."/>
            <person name="Chapman S.B."/>
            <person name="Gainer-Dewar J."/>
            <person name="Goldberg J."/>
            <person name="Griggs A."/>
            <person name="Gujja S."/>
            <person name="Hansen M."/>
            <person name="Howarth C."/>
            <person name="Imamovic A."/>
            <person name="Ireland A."/>
            <person name="Larimer J."/>
            <person name="McCowan C."/>
            <person name="Murphy C."/>
            <person name="Pearson M."/>
            <person name="Poon T.W."/>
            <person name="Priest M."/>
            <person name="Roberts A."/>
            <person name="Saif S."/>
            <person name="Shea T."/>
            <person name="Sisk P."/>
            <person name="Sykes S."/>
            <person name="Wortman J."/>
            <person name="Nusbaum C."/>
            <person name="Birren B."/>
        </authorList>
    </citation>
    <scope>NUCLEOTIDE SEQUENCE [LARGE SCALE GENOMIC DNA]</scope>
    <source>
        <strain evidence="2 3">MS-1</strain>
    </source>
</reference>
<protein>
    <submittedName>
        <fullName evidence="2">Uncharacterized protein</fullName>
    </submittedName>
</protein>